<dbReference type="InterPro" id="IPR052022">
    <property type="entry name" value="26kDa_periplasmic_antigen"/>
</dbReference>
<gene>
    <name evidence="2" type="ORF">HMPREF0663_10092</name>
</gene>
<evidence type="ECO:0000256" key="1">
    <source>
        <dbReference type="SAM" id="Phobius"/>
    </source>
</evidence>
<keyword evidence="1" id="KW-1133">Transmembrane helix</keyword>
<dbReference type="PIRSF" id="PIRSF029033">
    <property type="entry name" value="UCP029033"/>
    <property type="match status" value="1"/>
</dbReference>
<dbReference type="GO" id="GO:0006974">
    <property type="term" value="P:DNA damage response"/>
    <property type="evidence" value="ECO:0007669"/>
    <property type="project" value="TreeGrafter"/>
</dbReference>
<evidence type="ECO:0000313" key="3">
    <source>
        <dbReference type="Proteomes" id="UP000005580"/>
    </source>
</evidence>
<dbReference type="eggNOG" id="COG2859">
    <property type="taxonomic scope" value="Bacteria"/>
</dbReference>
<organism evidence="2 3">
    <name type="scientific">Hoylesella oralis ATCC 33269</name>
    <dbReference type="NCBI Taxonomy" id="873533"/>
    <lineage>
        <taxon>Bacteria</taxon>
        <taxon>Pseudomonadati</taxon>
        <taxon>Bacteroidota</taxon>
        <taxon>Bacteroidia</taxon>
        <taxon>Bacteroidales</taxon>
        <taxon>Prevotellaceae</taxon>
        <taxon>Hoylesella</taxon>
    </lineage>
</organism>
<sequence length="245" mass="27063">MNKNKVIAIAFAGIVVIISAWLLAKGVTNFREEKAKIYVTGLAEKQITSDLIVWDISISANGKDRNTAFNEYKRVAKIMRKFLTSSGIADTCISTNSVDLTELTKEIYDAKTKHYITVSDGYSASQTFTVSSKDIDTVEKVYQNISELYNQGISFSSSSPLYYYTKLNELKMEMLEKASANAYERAQIIAKGSDASVGKLISSSMGVFQIVGLNSDEEYSWGGTFNTSSKEKVASITLKTAYKID</sequence>
<dbReference type="InterPro" id="IPR016907">
    <property type="entry name" value="UCP029033"/>
</dbReference>
<dbReference type="InterPro" id="IPR007497">
    <property type="entry name" value="SIMPL/DUF541"/>
</dbReference>
<protein>
    <recommendedName>
        <fullName evidence="4">SIMPL domain-containing protein</fullName>
    </recommendedName>
</protein>
<dbReference type="Gene3D" id="3.30.70.2970">
    <property type="entry name" value="Protein of unknown function (DUF541), domain 2"/>
    <property type="match status" value="1"/>
</dbReference>
<proteinExistence type="predicted"/>
<dbReference type="Proteomes" id="UP000005580">
    <property type="component" value="Unassembled WGS sequence"/>
</dbReference>
<feature type="transmembrane region" description="Helical" evidence="1">
    <location>
        <begin position="6"/>
        <end position="24"/>
    </location>
</feature>
<dbReference type="AlphaFoldDB" id="E7RLU2"/>
<dbReference type="EMBL" id="AEPE02000002">
    <property type="protein sequence ID" value="EFZ37723.1"/>
    <property type="molecule type" value="Genomic_DNA"/>
</dbReference>
<keyword evidence="1" id="KW-0472">Membrane</keyword>
<name>E7RLU2_9BACT</name>
<comment type="caution">
    <text evidence="2">The sequence shown here is derived from an EMBL/GenBank/DDBJ whole genome shotgun (WGS) entry which is preliminary data.</text>
</comment>
<evidence type="ECO:0008006" key="4">
    <source>
        <dbReference type="Google" id="ProtNLM"/>
    </source>
</evidence>
<dbReference type="STRING" id="28134.SAMN05444288_0747"/>
<reference evidence="2" key="1">
    <citation type="submission" date="2011-01" db="EMBL/GenBank/DDBJ databases">
        <authorList>
            <person name="Muzny D."/>
            <person name="Qin X."/>
            <person name="Buhay C."/>
            <person name="Dugan-Rocha S."/>
            <person name="Ding Y."/>
            <person name="Chen G."/>
            <person name="Hawes A."/>
            <person name="Holder M."/>
            <person name="Jhangiani S."/>
            <person name="Johnson A."/>
            <person name="Khan Z."/>
            <person name="Li Z."/>
            <person name="Liu W."/>
            <person name="Liu X."/>
            <person name="Perez L."/>
            <person name="Shen H."/>
            <person name="Wang Q."/>
            <person name="Watt J."/>
            <person name="Xi L."/>
            <person name="Xin Y."/>
            <person name="Zhou J."/>
            <person name="Deng J."/>
            <person name="Jiang H."/>
            <person name="Liu Y."/>
            <person name="Qu J."/>
            <person name="Song X.-Z."/>
            <person name="Zhang L."/>
            <person name="Villasana D."/>
            <person name="Johnson A."/>
            <person name="Liu J."/>
            <person name="Liyanage D."/>
            <person name="Lorensuhewa L."/>
            <person name="Robinson T."/>
            <person name="Song A."/>
            <person name="Song B.-B."/>
            <person name="Dinh H."/>
            <person name="Thornton R."/>
            <person name="Coyle M."/>
            <person name="Francisco L."/>
            <person name="Jackson L."/>
            <person name="Javaid M."/>
            <person name="Korchina V."/>
            <person name="Kovar C."/>
            <person name="Mata R."/>
            <person name="Mathew T."/>
            <person name="Ngo R."/>
            <person name="Nguyen L."/>
            <person name="Nguyen N."/>
            <person name="Okwuonu G."/>
            <person name="Ongeri F."/>
            <person name="Pham C."/>
            <person name="Simmons D."/>
            <person name="Wilczek-Boney K."/>
            <person name="Hale W."/>
            <person name="Jakkamsetti A."/>
            <person name="Pham P."/>
            <person name="Ruth R."/>
            <person name="San Lucas F."/>
            <person name="Warren J."/>
            <person name="Zhang J."/>
            <person name="Zhao Z."/>
            <person name="Zhou C."/>
            <person name="Zhu D."/>
            <person name="Lee S."/>
            <person name="Bess C."/>
            <person name="Blankenburg K."/>
            <person name="Forbes L."/>
            <person name="Fu Q."/>
            <person name="Gubbala S."/>
            <person name="Hirani K."/>
            <person name="Jayaseelan J.C."/>
            <person name="Lara F."/>
            <person name="Munidasa M."/>
            <person name="Palculict T."/>
            <person name="Patil S."/>
            <person name="Pu L.-L."/>
            <person name="Saada N."/>
            <person name="Tang L."/>
            <person name="Weissenberger G."/>
            <person name="Zhu Y."/>
            <person name="Hemphill L."/>
            <person name="Shang Y."/>
            <person name="Youmans B."/>
            <person name="Ayvaz T."/>
            <person name="Ross M."/>
            <person name="Santibanez J."/>
            <person name="Aqrawi P."/>
            <person name="Gross S."/>
            <person name="Joshi V."/>
            <person name="Fowler G."/>
            <person name="Nazareth L."/>
            <person name="Reid J."/>
            <person name="Worley K."/>
            <person name="Petrosino J."/>
            <person name="Highlander S."/>
            <person name="Gibbs R."/>
        </authorList>
    </citation>
    <scope>NUCLEOTIDE SEQUENCE [LARGE SCALE GENOMIC DNA]</scope>
    <source>
        <strain evidence="2">ATCC 33269</strain>
    </source>
</reference>
<keyword evidence="3" id="KW-1185">Reference proteome</keyword>
<dbReference type="PANTHER" id="PTHR34387:SF2">
    <property type="entry name" value="SLR1258 PROTEIN"/>
    <property type="match status" value="1"/>
</dbReference>
<accession>E7RLU2</accession>
<evidence type="ECO:0000313" key="2">
    <source>
        <dbReference type="EMBL" id="EFZ37723.1"/>
    </source>
</evidence>
<dbReference type="PANTHER" id="PTHR34387">
    <property type="entry name" value="SLR1258 PROTEIN"/>
    <property type="match status" value="1"/>
</dbReference>
<dbReference type="HOGENOM" id="CLU_077423_0_0_10"/>
<dbReference type="RefSeq" id="WP_004368747.1">
    <property type="nucleotide sequence ID" value="NZ_GL833119.1"/>
</dbReference>
<dbReference type="Pfam" id="PF04402">
    <property type="entry name" value="SIMPL"/>
    <property type="match status" value="1"/>
</dbReference>
<keyword evidence="1" id="KW-0812">Transmembrane</keyword>